<dbReference type="PANTHER" id="PTHR11985:SF35">
    <property type="entry name" value="ANAEROBIC GLYCEROL-3-PHOSPHATE DEHYDROGENASE SUBUNIT A"/>
    <property type="match status" value="1"/>
</dbReference>
<evidence type="ECO:0000313" key="9">
    <source>
        <dbReference type="EMBL" id="MEC5343103.1"/>
    </source>
</evidence>
<evidence type="ECO:0000256" key="4">
    <source>
        <dbReference type="ARBA" id="ARBA00022798"/>
    </source>
</evidence>
<dbReference type="Gene3D" id="3.30.9.10">
    <property type="entry name" value="D-Amino Acid Oxidase, subunit A, domain 2"/>
    <property type="match status" value="1"/>
</dbReference>
<feature type="domain" description="FAD dependent oxidoreductase" evidence="7">
    <location>
        <begin position="28"/>
        <end position="365"/>
    </location>
</feature>
<evidence type="ECO:0000256" key="2">
    <source>
        <dbReference type="ARBA" id="ARBA00007330"/>
    </source>
</evidence>
<evidence type="ECO:0000256" key="6">
    <source>
        <dbReference type="ARBA" id="ARBA00023002"/>
    </source>
</evidence>
<organism evidence="9 10">
    <name type="scientific">Brenneria populi</name>
    <dbReference type="NCBI Taxonomy" id="1505588"/>
    <lineage>
        <taxon>Bacteria</taxon>
        <taxon>Pseudomonadati</taxon>
        <taxon>Pseudomonadota</taxon>
        <taxon>Gammaproteobacteria</taxon>
        <taxon>Enterobacterales</taxon>
        <taxon>Pectobacteriaceae</taxon>
        <taxon>Brenneria</taxon>
    </lineage>
</organism>
<dbReference type="InterPro" id="IPR036188">
    <property type="entry name" value="FAD/NAD-bd_sf"/>
</dbReference>
<dbReference type="EMBL" id="JAYWTM010000007">
    <property type="protein sequence ID" value="MEC5343103.1"/>
    <property type="molecule type" value="Genomic_DNA"/>
</dbReference>
<keyword evidence="3" id="KW-0285">Flavoprotein</keyword>
<evidence type="ECO:0000256" key="5">
    <source>
        <dbReference type="ARBA" id="ARBA00022827"/>
    </source>
</evidence>
<evidence type="ECO:0000259" key="8">
    <source>
        <dbReference type="Pfam" id="PF16901"/>
    </source>
</evidence>
<evidence type="ECO:0000256" key="1">
    <source>
        <dbReference type="ARBA" id="ARBA00001974"/>
    </source>
</evidence>
<keyword evidence="4" id="KW-0319">Glycerol metabolism</keyword>
<reference evidence="9 10" key="1">
    <citation type="journal article" date="2017" name="Int. J. Syst. Evol. Microbiol.">
        <title>Brenneria populi subsp. brevivirga subsp. nov. isolated from symptomatic bark of Populus x euramericana canker, and description of Brenneria populi subsp. populi subsp. nov.</title>
        <authorList>
            <person name="Zheng M.H."/>
            <person name="Piao C.G."/>
            <person name="Xue H."/>
            <person name="Guo M.W."/>
            <person name="Li Y."/>
        </authorList>
    </citation>
    <scope>NUCLEOTIDE SEQUENCE [LARGE SCALE GENOMIC DNA]</scope>
    <source>
        <strain evidence="9 10">D9-5</strain>
    </source>
</reference>
<dbReference type="GO" id="GO:0016491">
    <property type="term" value="F:oxidoreductase activity"/>
    <property type="evidence" value="ECO:0007669"/>
    <property type="project" value="UniProtKB-KW"/>
</dbReference>
<dbReference type="InterPro" id="IPR000447">
    <property type="entry name" value="G3P_DH_FAD-dep"/>
</dbReference>
<comment type="caution">
    <text evidence="9">The sequence shown here is derived from an EMBL/GenBank/DDBJ whole genome shotgun (WGS) entry which is preliminary data.</text>
</comment>
<dbReference type="PANTHER" id="PTHR11985">
    <property type="entry name" value="GLYCEROL-3-PHOSPHATE DEHYDROGENASE"/>
    <property type="match status" value="1"/>
</dbReference>
<dbReference type="Gene3D" id="3.50.50.60">
    <property type="entry name" value="FAD/NAD(P)-binding domain"/>
    <property type="match status" value="1"/>
</dbReference>
<dbReference type="Proteomes" id="UP001309705">
    <property type="component" value="Unassembled WGS sequence"/>
</dbReference>
<protein>
    <submittedName>
        <fullName evidence="9">Glycerol-3-phosphate dehydrogenase/oxidase</fullName>
        <ecNumber evidence="9">1.-.-.-</ecNumber>
    </submittedName>
</protein>
<proteinExistence type="inferred from homology"/>
<evidence type="ECO:0000313" key="10">
    <source>
        <dbReference type="Proteomes" id="UP001309705"/>
    </source>
</evidence>
<keyword evidence="10" id="KW-1185">Reference proteome</keyword>
<evidence type="ECO:0000256" key="3">
    <source>
        <dbReference type="ARBA" id="ARBA00022630"/>
    </source>
</evidence>
<keyword evidence="6 9" id="KW-0560">Oxidoreductase</keyword>
<dbReference type="RefSeq" id="WP_327618084.1">
    <property type="nucleotide sequence ID" value="NZ_JAYWTM010000007.1"/>
</dbReference>
<dbReference type="InterPro" id="IPR038299">
    <property type="entry name" value="DAO_C_sf"/>
</dbReference>
<sequence length="556" mass="60381">MFSNVENSQSQPVRRHAWEALKANPAPDVLIIGGGVNGVGLLRDLSLNGVAATLIDSGDFCNGASSASSRMAHGGLRYLEGREFDLVRESARERNMLLHDAGHLVKPLEMVVPVMHWMKGLPKTALRFFGLSRQPGPLSFVALKSGLLVYERFGAIRRALPHHKVAVRRSTFPPGTPRAVRAVISYYDGQLTGPEALILEMLEAAIKVEGVTAVNHLEWRYRAPGQFVITDPVSRETATLRPRVIINAAGAAIDRVNGLLGRPSQLVRGVKGAHLVLRHPELHRRMAGRAFYFDDGRGRMVISLPVEDVVLIGTTEVETRDPHDHDVADDEIAYLLSALNKLFDDIRVTSDHMVAVTSGIRPLQAGGGSATQAARDHALIEDSVDALPLISLVGGKWTTFRSFAESAADKALGHLGKTRTASTLDRPYPGAGAIDAAQLARRSGLSSARIEQLYARYGTLAEPIALFCAQGDDAAINDAPDYSQREILWLTRNRMALSLEDMVLRRTNLVMTGRLSTAALDHIASVMADALGHDNAWAAAQSRSCAADPRILWNGR</sequence>
<name>A0ABU6JQS0_9GAMM</name>
<comment type="cofactor">
    <cofactor evidence="1">
        <name>FAD</name>
        <dbReference type="ChEBI" id="CHEBI:57692"/>
    </cofactor>
</comment>
<keyword evidence="5" id="KW-0274">FAD</keyword>
<evidence type="ECO:0000259" key="7">
    <source>
        <dbReference type="Pfam" id="PF01266"/>
    </source>
</evidence>
<comment type="similarity">
    <text evidence="2">Belongs to the FAD-dependent glycerol-3-phosphate dehydrogenase family.</text>
</comment>
<dbReference type="SUPFAM" id="SSF51905">
    <property type="entry name" value="FAD/NAD(P)-binding domain"/>
    <property type="match status" value="1"/>
</dbReference>
<dbReference type="InterPro" id="IPR006076">
    <property type="entry name" value="FAD-dep_OxRdtase"/>
</dbReference>
<dbReference type="Gene3D" id="1.10.8.870">
    <property type="entry name" value="Alpha-glycerophosphate oxidase, cap domain"/>
    <property type="match status" value="1"/>
</dbReference>
<dbReference type="PRINTS" id="PR01001">
    <property type="entry name" value="FADG3PDH"/>
</dbReference>
<dbReference type="InterPro" id="IPR031656">
    <property type="entry name" value="DAO_C"/>
</dbReference>
<dbReference type="Pfam" id="PF01266">
    <property type="entry name" value="DAO"/>
    <property type="match status" value="1"/>
</dbReference>
<feature type="domain" description="Alpha-glycerophosphate oxidase C-terminal" evidence="8">
    <location>
        <begin position="423"/>
        <end position="536"/>
    </location>
</feature>
<dbReference type="Pfam" id="PF16901">
    <property type="entry name" value="DAO_C"/>
    <property type="match status" value="1"/>
</dbReference>
<gene>
    <name evidence="9" type="ORF">VSX58_10920</name>
</gene>
<accession>A0ABU6JQS0</accession>
<dbReference type="EC" id="1.-.-.-" evidence="9"/>